<protein>
    <submittedName>
        <fullName evidence="1">Uncharacterized protein</fullName>
    </submittedName>
</protein>
<accession>A0A2N1NIQ3</accession>
<dbReference type="Proteomes" id="UP000233469">
    <property type="component" value="Unassembled WGS sequence"/>
</dbReference>
<dbReference type="GO" id="GO:0005975">
    <property type="term" value="P:carbohydrate metabolic process"/>
    <property type="evidence" value="ECO:0007669"/>
    <property type="project" value="InterPro"/>
</dbReference>
<sequence length="103" mass="11890">MKKLLPKLNVNQKNPNENFVNPKVIKDITSNMKDKDLTRLFENCCPNTLGVIHVQAELIISDSYANAYYASPKSRLPHPKNPWSKHFLQSNTKDDRYLTNKFG</sequence>
<name>A0A2N1NIQ3_9GLOM</name>
<comment type="caution">
    <text evidence="1">The sequence shown here is derived from an EMBL/GenBank/DDBJ whole genome shotgun (WGS) entry which is preliminary data.</text>
</comment>
<dbReference type="SUPFAM" id="SSF48208">
    <property type="entry name" value="Six-hairpin glycosidases"/>
    <property type="match status" value="1"/>
</dbReference>
<dbReference type="VEuPathDB" id="FungiDB:FUN_004712"/>
<dbReference type="InterPro" id="IPR008928">
    <property type="entry name" value="6-hairpin_glycosidase_sf"/>
</dbReference>
<evidence type="ECO:0000313" key="2">
    <source>
        <dbReference type="Proteomes" id="UP000233469"/>
    </source>
</evidence>
<evidence type="ECO:0000313" key="1">
    <source>
        <dbReference type="EMBL" id="PKK73763.1"/>
    </source>
</evidence>
<organism evidence="1 2">
    <name type="scientific">Rhizophagus irregularis</name>
    <dbReference type="NCBI Taxonomy" id="588596"/>
    <lineage>
        <taxon>Eukaryota</taxon>
        <taxon>Fungi</taxon>
        <taxon>Fungi incertae sedis</taxon>
        <taxon>Mucoromycota</taxon>
        <taxon>Glomeromycotina</taxon>
        <taxon>Glomeromycetes</taxon>
        <taxon>Glomerales</taxon>
        <taxon>Glomeraceae</taxon>
        <taxon>Rhizophagus</taxon>
    </lineage>
</organism>
<proteinExistence type="predicted"/>
<reference evidence="1 2" key="1">
    <citation type="submission" date="2016-04" db="EMBL/GenBank/DDBJ databases">
        <title>Genome analyses suggest a sexual origin of heterokaryosis in a supposedly ancient asexual fungus.</title>
        <authorList>
            <person name="Ropars J."/>
            <person name="Sedzielewska K."/>
            <person name="Noel J."/>
            <person name="Charron P."/>
            <person name="Farinelli L."/>
            <person name="Marton T."/>
            <person name="Kruger M."/>
            <person name="Pelin A."/>
            <person name="Brachmann A."/>
            <person name="Corradi N."/>
        </authorList>
    </citation>
    <scope>NUCLEOTIDE SEQUENCE [LARGE SCALE GENOMIC DNA]</scope>
    <source>
        <strain evidence="1 2">C2</strain>
    </source>
</reference>
<dbReference type="VEuPathDB" id="FungiDB:RhiirFUN_006867"/>
<dbReference type="VEuPathDB" id="FungiDB:RhiirA1_530858"/>
<dbReference type="AlphaFoldDB" id="A0A2N1NIQ3"/>
<reference evidence="1 2" key="2">
    <citation type="submission" date="2017-10" db="EMBL/GenBank/DDBJ databases">
        <title>Extensive intraspecific genome diversity in a model arbuscular mycorrhizal fungus.</title>
        <authorList>
            <person name="Chen E.C.H."/>
            <person name="Morin E."/>
            <person name="Baudet D."/>
            <person name="Noel J."/>
            <person name="Ndikumana S."/>
            <person name="Charron P."/>
            <person name="St-Onge C."/>
            <person name="Giorgi J."/>
            <person name="Grigoriev I.V."/>
            <person name="Roux C."/>
            <person name="Martin F.M."/>
            <person name="Corradi N."/>
        </authorList>
    </citation>
    <scope>NUCLEOTIDE SEQUENCE [LARGE SCALE GENOMIC DNA]</scope>
    <source>
        <strain evidence="1 2">C2</strain>
    </source>
</reference>
<dbReference type="EMBL" id="LLXL01000348">
    <property type="protein sequence ID" value="PKK73763.1"/>
    <property type="molecule type" value="Genomic_DNA"/>
</dbReference>
<gene>
    <name evidence="1" type="ORF">RhiirC2_775610</name>
</gene>